<dbReference type="InterPro" id="IPR015946">
    <property type="entry name" value="KH_dom-like_a/b"/>
</dbReference>
<dbReference type="RefSeq" id="WP_055670721.1">
    <property type="nucleotide sequence ID" value="NZ_CXWD01000003.1"/>
</dbReference>
<evidence type="ECO:0000313" key="1">
    <source>
        <dbReference type="EMBL" id="CTQ65931.1"/>
    </source>
</evidence>
<dbReference type="InterPro" id="IPR052924">
    <property type="entry name" value="OsmC/Ohr_hydroprdx_reductase"/>
</dbReference>
<dbReference type="EMBL" id="CXWD01000003">
    <property type="protein sequence ID" value="CTQ65931.1"/>
    <property type="molecule type" value="Genomic_DNA"/>
</dbReference>
<sequence length="152" mass="16297">MPSLREKTVVKLRAKGQGISHSRADVSIRDLTFQIDEPEARGGTNLGPAPTEAALAALAGCTNVIGHKCASKLGADIGHLTIEITCEFDRRGVTLEEEIDVPFVALRQVVTSDGSVSQEELDRVGSEVAKYCPLSKLFEQSGTSMETIWAKA</sequence>
<reference evidence="2" key="1">
    <citation type="submission" date="2015-07" db="EMBL/GenBank/DDBJ databases">
        <authorList>
            <person name="Rodrigo-Torres Lidia"/>
            <person name="Arahal R.David."/>
        </authorList>
    </citation>
    <scope>NUCLEOTIDE SEQUENCE [LARGE SCALE GENOMIC DNA]</scope>
    <source>
        <strain evidence="2">CECT 5112</strain>
    </source>
</reference>
<gene>
    <name evidence="1" type="ORF">LAX5112_00807</name>
</gene>
<dbReference type="OrthoDB" id="1433018at2"/>
<dbReference type="STRING" id="388408.LAX5112_00807"/>
<protein>
    <submittedName>
        <fullName evidence="1">OsmC-like protein</fullName>
    </submittedName>
</protein>
<accession>A0A0M6ZUP2</accession>
<dbReference type="PANTHER" id="PTHR35368">
    <property type="entry name" value="HYDROPEROXIDE REDUCTASE"/>
    <property type="match status" value="1"/>
</dbReference>
<dbReference type="PANTHER" id="PTHR35368:SF1">
    <property type="entry name" value="HYDROPEROXIDE REDUCTASE"/>
    <property type="match status" value="1"/>
</dbReference>
<keyword evidence="2" id="KW-1185">Reference proteome</keyword>
<evidence type="ECO:0000313" key="2">
    <source>
        <dbReference type="Proteomes" id="UP000053235"/>
    </source>
</evidence>
<dbReference type="Pfam" id="PF02566">
    <property type="entry name" value="OsmC"/>
    <property type="match status" value="1"/>
</dbReference>
<dbReference type="InterPro" id="IPR036102">
    <property type="entry name" value="OsmC/Ohrsf"/>
</dbReference>
<dbReference type="Proteomes" id="UP000053235">
    <property type="component" value="Unassembled WGS sequence"/>
</dbReference>
<organism evidence="1 2">
    <name type="scientific">Roseibium alexandrii</name>
    <dbReference type="NCBI Taxonomy" id="388408"/>
    <lineage>
        <taxon>Bacteria</taxon>
        <taxon>Pseudomonadati</taxon>
        <taxon>Pseudomonadota</taxon>
        <taxon>Alphaproteobacteria</taxon>
        <taxon>Hyphomicrobiales</taxon>
        <taxon>Stappiaceae</taxon>
        <taxon>Roseibium</taxon>
    </lineage>
</organism>
<dbReference type="Gene3D" id="3.30.300.20">
    <property type="match status" value="1"/>
</dbReference>
<dbReference type="InterPro" id="IPR003718">
    <property type="entry name" value="OsmC/Ohr_fam"/>
</dbReference>
<name>A0A0M6ZUP2_9HYPH</name>
<dbReference type="SUPFAM" id="SSF82784">
    <property type="entry name" value="OsmC-like"/>
    <property type="match status" value="1"/>
</dbReference>
<dbReference type="AlphaFoldDB" id="A0A0M6ZUP2"/>
<proteinExistence type="predicted"/>